<dbReference type="PROSITE" id="PS50059">
    <property type="entry name" value="FKBP_PPIASE"/>
    <property type="match status" value="1"/>
</dbReference>
<dbReference type="RefSeq" id="XP_005776669.1">
    <property type="nucleotide sequence ID" value="XM_005776612.1"/>
</dbReference>
<evidence type="ECO:0000259" key="6">
    <source>
        <dbReference type="PROSITE" id="PS50059"/>
    </source>
</evidence>
<evidence type="ECO:0000256" key="3">
    <source>
        <dbReference type="ARBA" id="ARBA00023110"/>
    </source>
</evidence>
<dbReference type="Gene3D" id="3.10.50.40">
    <property type="match status" value="1"/>
</dbReference>
<dbReference type="InterPro" id="IPR046357">
    <property type="entry name" value="PPIase_dom_sf"/>
</dbReference>
<comment type="catalytic activity">
    <reaction evidence="1 5">
        <text>[protein]-peptidylproline (omega=180) = [protein]-peptidylproline (omega=0)</text>
        <dbReference type="Rhea" id="RHEA:16237"/>
        <dbReference type="Rhea" id="RHEA-COMP:10747"/>
        <dbReference type="Rhea" id="RHEA-COMP:10748"/>
        <dbReference type="ChEBI" id="CHEBI:83833"/>
        <dbReference type="ChEBI" id="CHEBI:83834"/>
        <dbReference type="EC" id="5.2.1.8"/>
    </reaction>
</comment>
<evidence type="ECO:0000256" key="2">
    <source>
        <dbReference type="ARBA" id="ARBA00013194"/>
    </source>
</evidence>
<sequence length="134" mass="14081">GDAFLKANAAQPGVVTTASGLQYRVLQVGDGRQHPLPGTSCSCHYEGRTAQEHSKLPPGKKFDSSFDRGEPASFAPNQVIRGWTEALQLMVAGDKWELYIPSQLGYGEGGAGDDIGAGDVLVFTLHLLGVNGPG</sequence>
<evidence type="ECO:0000256" key="5">
    <source>
        <dbReference type="PROSITE-ProRule" id="PRU00277"/>
    </source>
</evidence>
<evidence type="ECO:0000256" key="1">
    <source>
        <dbReference type="ARBA" id="ARBA00000971"/>
    </source>
</evidence>
<dbReference type="GeneID" id="17269784"/>
<dbReference type="EC" id="5.2.1.8" evidence="2 5"/>
<dbReference type="PaxDb" id="2903-EOD24240"/>
<evidence type="ECO:0000313" key="8">
    <source>
        <dbReference type="Proteomes" id="UP000013827"/>
    </source>
</evidence>
<reference evidence="7" key="2">
    <citation type="submission" date="2024-10" db="UniProtKB">
        <authorList>
            <consortium name="EnsemblProtists"/>
        </authorList>
    </citation>
    <scope>IDENTIFICATION</scope>
</reference>
<dbReference type="Pfam" id="PF00254">
    <property type="entry name" value="FKBP_C"/>
    <property type="match status" value="1"/>
</dbReference>
<feature type="domain" description="PPIase FKBP-type" evidence="6">
    <location>
        <begin position="38"/>
        <end position="131"/>
    </location>
</feature>
<protein>
    <recommendedName>
        <fullName evidence="2 5">peptidylprolyl isomerase</fullName>
        <ecNumber evidence="2 5">5.2.1.8</ecNumber>
    </recommendedName>
</protein>
<reference evidence="8" key="1">
    <citation type="journal article" date="2013" name="Nature">
        <title>Pan genome of the phytoplankton Emiliania underpins its global distribution.</title>
        <authorList>
            <person name="Read B.A."/>
            <person name="Kegel J."/>
            <person name="Klute M.J."/>
            <person name="Kuo A."/>
            <person name="Lefebvre S.C."/>
            <person name="Maumus F."/>
            <person name="Mayer C."/>
            <person name="Miller J."/>
            <person name="Monier A."/>
            <person name="Salamov A."/>
            <person name="Young J."/>
            <person name="Aguilar M."/>
            <person name="Claverie J.M."/>
            <person name="Frickenhaus S."/>
            <person name="Gonzalez K."/>
            <person name="Herman E.K."/>
            <person name="Lin Y.C."/>
            <person name="Napier J."/>
            <person name="Ogata H."/>
            <person name="Sarno A.F."/>
            <person name="Shmutz J."/>
            <person name="Schroeder D."/>
            <person name="de Vargas C."/>
            <person name="Verret F."/>
            <person name="von Dassow P."/>
            <person name="Valentin K."/>
            <person name="Van de Peer Y."/>
            <person name="Wheeler G."/>
            <person name="Dacks J.B."/>
            <person name="Delwiche C.F."/>
            <person name="Dyhrman S.T."/>
            <person name="Glockner G."/>
            <person name="John U."/>
            <person name="Richards T."/>
            <person name="Worden A.Z."/>
            <person name="Zhang X."/>
            <person name="Grigoriev I.V."/>
            <person name="Allen A.E."/>
            <person name="Bidle K."/>
            <person name="Borodovsky M."/>
            <person name="Bowler C."/>
            <person name="Brownlee C."/>
            <person name="Cock J.M."/>
            <person name="Elias M."/>
            <person name="Gladyshev V.N."/>
            <person name="Groth M."/>
            <person name="Guda C."/>
            <person name="Hadaegh A."/>
            <person name="Iglesias-Rodriguez M.D."/>
            <person name="Jenkins J."/>
            <person name="Jones B.M."/>
            <person name="Lawson T."/>
            <person name="Leese F."/>
            <person name="Lindquist E."/>
            <person name="Lobanov A."/>
            <person name="Lomsadze A."/>
            <person name="Malik S.B."/>
            <person name="Marsh M.E."/>
            <person name="Mackinder L."/>
            <person name="Mock T."/>
            <person name="Mueller-Roeber B."/>
            <person name="Pagarete A."/>
            <person name="Parker M."/>
            <person name="Probert I."/>
            <person name="Quesneville H."/>
            <person name="Raines C."/>
            <person name="Rensing S.A."/>
            <person name="Riano-Pachon D.M."/>
            <person name="Richier S."/>
            <person name="Rokitta S."/>
            <person name="Shiraiwa Y."/>
            <person name="Soanes D.M."/>
            <person name="van der Giezen M."/>
            <person name="Wahlund T.M."/>
            <person name="Williams B."/>
            <person name="Wilson W."/>
            <person name="Wolfe G."/>
            <person name="Wurch L.L."/>
        </authorList>
    </citation>
    <scope>NUCLEOTIDE SEQUENCE</scope>
</reference>
<accession>A0A0D3JL55</accession>
<keyword evidence="8" id="KW-1185">Reference proteome</keyword>
<dbReference type="KEGG" id="ehx:EMIHUDRAFT_47378"/>
<dbReference type="GO" id="GO:0003755">
    <property type="term" value="F:peptidyl-prolyl cis-trans isomerase activity"/>
    <property type="evidence" value="ECO:0007669"/>
    <property type="project" value="UniProtKB-KW"/>
</dbReference>
<dbReference type="InterPro" id="IPR000774">
    <property type="entry name" value="PPIase_FKBP_N"/>
</dbReference>
<dbReference type="Pfam" id="PF01346">
    <property type="entry name" value="FKBP_N"/>
    <property type="match status" value="1"/>
</dbReference>
<organism evidence="7 8">
    <name type="scientific">Emiliania huxleyi (strain CCMP1516)</name>
    <dbReference type="NCBI Taxonomy" id="280463"/>
    <lineage>
        <taxon>Eukaryota</taxon>
        <taxon>Haptista</taxon>
        <taxon>Haptophyta</taxon>
        <taxon>Prymnesiophyceae</taxon>
        <taxon>Isochrysidales</taxon>
        <taxon>Noelaerhabdaceae</taxon>
        <taxon>Emiliania</taxon>
    </lineage>
</organism>
<evidence type="ECO:0000313" key="7">
    <source>
        <dbReference type="EnsemblProtists" id="EOD24240"/>
    </source>
</evidence>
<keyword evidence="3 5" id="KW-0697">Rotamase</keyword>
<evidence type="ECO:0000256" key="4">
    <source>
        <dbReference type="ARBA" id="ARBA00023235"/>
    </source>
</evidence>
<dbReference type="PANTHER" id="PTHR43811">
    <property type="entry name" value="FKBP-TYPE PEPTIDYL-PROLYL CIS-TRANS ISOMERASE FKPA"/>
    <property type="match status" value="1"/>
</dbReference>
<keyword evidence="4 5" id="KW-0413">Isomerase</keyword>
<dbReference type="HOGENOM" id="CLU_013615_7_3_1"/>
<dbReference type="STRING" id="2903.R1EC10"/>
<proteinExistence type="predicted"/>
<dbReference type="InterPro" id="IPR001179">
    <property type="entry name" value="PPIase_FKBP_dom"/>
</dbReference>
<dbReference type="SUPFAM" id="SSF54534">
    <property type="entry name" value="FKBP-like"/>
    <property type="match status" value="1"/>
</dbReference>
<dbReference type="EnsemblProtists" id="EOD24240">
    <property type="protein sequence ID" value="EOD24240"/>
    <property type="gene ID" value="EMIHUDRAFT_47378"/>
</dbReference>
<dbReference type="GO" id="GO:0006457">
    <property type="term" value="P:protein folding"/>
    <property type="evidence" value="ECO:0007669"/>
    <property type="project" value="InterPro"/>
</dbReference>
<dbReference type="eggNOG" id="KOG0549">
    <property type="taxonomic scope" value="Eukaryota"/>
</dbReference>
<dbReference type="AlphaFoldDB" id="A0A0D3JL55"/>
<name>A0A0D3JL55_EMIH1</name>
<dbReference type="PANTHER" id="PTHR43811:SF57">
    <property type="entry name" value="FKBP-TYPE PEPTIDYL-PROLYL CIS-TRANS ISOMERASE FKPA-RELATED"/>
    <property type="match status" value="1"/>
</dbReference>
<dbReference type="Proteomes" id="UP000013827">
    <property type="component" value="Unassembled WGS sequence"/>
</dbReference>